<keyword evidence="4" id="KW-1185">Reference proteome</keyword>
<dbReference type="InterPro" id="IPR015943">
    <property type="entry name" value="WD40/YVTN_repeat-like_dom_sf"/>
</dbReference>
<dbReference type="Gene3D" id="2.130.10.10">
    <property type="entry name" value="YVTN repeat-like/Quinoprotein amine dehydrogenase"/>
    <property type="match status" value="1"/>
</dbReference>
<dbReference type="InterPro" id="IPR050282">
    <property type="entry name" value="Cycloisomerase_2"/>
</dbReference>
<protein>
    <submittedName>
        <fullName evidence="2">Lactonase family protein</fullName>
    </submittedName>
</protein>
<dbReference type="GO" id="GO:0005829">
    <property type="term" value="C:cytosol"/>
    <property type="evidence" value="ECO:0007669"/>
    <property type="project" value="TreeGrafter"/>
</dbReference>
<dbReference type="RefSeq" id="WP_120699741.1">
    <property type="nucleotide sequence ID" value="NZ_RBDX01000032.1"/>
</dbReference>
<dbReference type="SUPFAM" id="SSF51004">
    <property type="entry name" value="C-terminal (heme d1) domain of cytochrome cd1-nitrite reductase"/>
    <property type="match status" value="1"/>
</dbReference>
<organism evidence="2 5">
    <name type="scientific">Streptomyces radicis</name>
    <dbReference type="NCBI Taxonomy" id="1750517"/>
    <lineage>
        <taxon>Bacteria</taxon>
        <taxon>Bacillati</taxon>
        <taxon>Actinomycetota</taxon>
        <taxon>Actinomycetes</taxon>
        <taxon>Kitasatosporales</taxon>
        <taxon>Streptomycetaceae</taxon>
        <taxon>Streptomyces</taxon>
    </lineage>
</organism>
<dbReference type="Proteomes" id="UP000268652">
    <property type="component" value="Unassembled WGS sequence"/>
</dbReference>
<dbReference type="InterPro" id="IPR019405">
    <property type="entry name" value="Lactonase_7-beta_prop"/>
</dbReference>
<dbReference type="GO" id="GO:0017057">
    <property type="term" value="F:6-phosphogluconolactonase activity"/>
    <property type="evidence" value="ECO:0007669"/>
    <property type="project" value="TreeGrafter"/>
</dbReference>
<comment type="caution">
    <text evidence="2">The sequence shown here is derived from an EMBL/GenBank/DDBJ whole genome shotgun (WGS) entry which is preliminary data.</text>
</comment>
<sequence>MTPQVSRRTMLSVIGATAGGLPLAGGAAASPARVDPFRFYLGAYSGGDPAHGIGVASADEASGALALDGVVPTADPSFLALSAGATVLYAANEKDDGGVTAFAVADDGTVGAPLGSAPSGGAHPCHLAVHPAGGHLFTANYGSGTVGVVALGEDGAPGEVLQVVQHTGSGPDPDRQEGPHAHQVVPVGGGERLFAVDLGTDSVHLYAFDAAAGRLTPEAEVKLAPGSGPRHLVVHPGGRTVYVLGELDSTLTACAYDAEAGTLTPGTAVATLPDGTSPEGNFPAAILVSSDGRFVYASNRGHDSVAVFSVEGDDEAAPRLIATHPCGGAGPRHMILDAAGTRLYIANQTTGSVAVLDRDPATGALSPGGGDLGFARVSCVLPAATAP</sequence>
<evidence type="ECO:0000313" key="2">
    <source>
        <dbReference type="EMBL" id="RKN04767.1"/>
    </source>
</evidence>
<name>A0A3A9WFC0_9ACTN</name>
<evidence type="ECO:0000313" key="3">
    <source>
        <dbReference type="EMBL" id="RKN15973.1"/>
    </source>
</evidence>
<evidence type="ECO:0000256" key="1">
    <source>
        <dbReference type="ARBA" id="ARBA00005564"/>
    </source>
</evidence>
<accession>A0A3A9WFC0</accession>
<dbReference type="PANTHER" id="PTHR30344">
    <property type="entry name" value="6-PHOSPHOGLUCONOLACTONASE-RELATED"/>
    <property type="match status" value="1"/>
</dbReference>
<dbReference type="EMBL" id="RBDY01000029">
    <property type="protein sequence ID" value="RKN15973.1"/>
    <property type="molecule type" value="Genomic_DNA"/>
</dbReference>
<proteinExistence type="inferred from homology"/>
<dbReference type="InterPro" id="IPR006311">
    <property type="entry name" value="TAT_signal"/>
</dbReference>
<dbReference type="PROSITE" id="PS51318">
    <property type="entry name" value="TAT"/>
    <property type="match status" value="1"/>
</dbReference>
<evidence type="ECO:0000313" key="5">
    <source>
        <dbReference type="Proteomes" id="UP000275024"/>
    </source>
</evidence>
<dbReference type="EMBL" id="RBDX01000032">
    <property type="protein sequence ID" value="RKN04767.1"/>
    <property type="molecule type" value="Genomic_DNA"/>
</dbReference>
<reference evidence="4 5" key="1">
    <citation type="submission" date="2018-09" db="EMBL/GenBank/DDBJ databases">
        <title>Streptomyces sp. nov. DS1-2, an endophytic actinomycete isolated from roots of Dendrobium scabrilingue.</title>
        <authorList>
            <person name="Kuncharoen N."/>
            <person name="Kudo T."/>
            <person name="Ohkuma M."/>
            <person name="Yuki M."/>
            <person name="Tanasupawat S."/>
        </authorList>
    </citation>
    <scope>NUCLEOTIDE SEQUENCE [LARGE SCALE GENOMIC DNA]</scope>
    <source>
        <strain evidence="2 5">AZ1-7</strain>
        <strain evidence="3 4">DS1-2</strain>
    </source>
</reference>
<comment type="similarity">
    <text evidence="1">Belongs to the cycloisomerase 2 family.</text>
</comment>
<dbReference type="Pfam" id="PF10282">
    <property type="entry name" value="Lactonase"/>
    <property type="match status" value="1"/>
</dbReference>
<gene>
    <name evidence="3" type="ORF">D7318_26535</name>
    <name evidence="2" type="ORF">D7319_27490</name>
</gene>
<dbReference type="AlphaFoldDB" id="A0A3A9WFC0"/>
<evidence type="ECO:0000313" key="4">
    <source>
        <dbReference type="Proteomes" id="UP000268652"/>
    </source>
</evidence>
<dbReference type="OrthoDB" id="9790815at2"/>
<dbReference type="PANTHER" id="PTHR30344:SF1">
    <property type="entry name" value="6-PHOSPHOGLUCONOLACTONASE"/>
    <property type="match status" value="1"/>
</dbReference>
<dbReference type="Proteomes" id="UP000275024">
    <property type="component" value="Unassembled WGS sequence"/>
</dbReference>
<dbReference type="InterPro" id="IPR011048">
    <property type="entry name" value="Haem_d1_sf"/>
</dbReference>